<dbReference type="InterPro" id="IPR027417">
    <property type="entry name" value="P-loop_NTPase"/>
</dbReference>
<reference evidence="3 4" key="1">
    <citation type="submission" date="2021-04" db="EMBL/GenBank/DDBJ databases">
        <title>Pseudomonas rustica sp. nov. isolated from raw milk.</title>
        <authorList>
            <person name="Fiedler G."/>
            <person name="Gieschler S."/>
            <person name="Kabisch J."/>
            <person name="Grimmler C."/>
            <person name="Brinks E."/>
            <person name="Wagner N."/>
            <person name="Hetzer B."/>
            <person name="Franz C.M.A.P."/>
            <person name="Boehnlein C."/>
        </authorList>
    </citation>
    <scope>NUCLEOTIDE SEQUENCE [LARGE SCALE GENOMIC DNA]</scope>
    <source>
        <strain evidence="3 4">MBT-4</strain>
    </source>
</reference>
<evidence type="ECO:0000259" key="1">
    <source>
        <dbReference type="Pfam" id="PF13175"/>
    </source>
</evidence>
<evidence type="ECO:0000259" key="2">
    <source>
        <dbReference type="Pfam" id="PF20469"/>
    </source>
</evidence>
<dbReference type="InterPro" id="IPR051396">
    <property type="entry name" value="Bact_Antivir_Def_Nuclease"/>
</dbReference>
<feature type="domain" description="Endonuclease GajA/Old nuclease/RecF-like AAA" evidence="1">
    <location>
        <begin position="1"/>
        <end position="92"/>
    </location>
</feature>
<dbReference type="PANTHER" id="PTHR43581">
    <property type="entry name" value="ATP/GTP PHOSPHATASE"/>
    <property type="match status" value="1"/>
</dbReference>
<accession>A0ABS5MR55</accession>
<evidence type="ECO:0000313" key="4">
    <source>
        <dbReference type="Proteomes" id="UP000676035"/>
    </source>
</evidence>
<dbReference type="InterPro" id="IPR041685">
    <property type="entry name" value="AAA_GajA/Old/RecF-like"/>
</dbReference>
<comment type="caution">
    <text evidence="3">The sequence shown here is derived from an EMBL/GenBank/DDBJ whole genome shotgun (WGS) entry which is preliminary data.</text>
</comment>
<dbReference type="EMBL" id="JAGYHF010000001">
    <property type="protein sequence ID" value="MBS4076773.1"/>
    <property type="molecule type" value="Genomic_DNA"/>
</dbReference>
<gene>
    <name evidence="3" type="ORF">KFS80_00510</name>
</gene>
<dbReference type="SUPFAM" id="SSF52540">
    <property type="entry name" value="P-loop containing nucleoside triphosphate hydrolases"/>
    <property type="match status" value="1"/>
</dbReference>
<keyword evidence="4" id="KW-1185">Reference proteome</keyword>
<evidence type="ECO:0000313" key="3">
    <source>
        <dbReference type="EMBL" id="MBS4076773.1"/>
    </source>
</evidence>
<dbReference type="Pfam" id="PF13175">
    <property type="entry name" value="AAA_15"/>
    <property type="match status" value="2"/>
</dbReference>
<sequence length="638" mass="71141">MYLRTLDIHGFKCFGEPFTIEFHDGLNVLVGENGAGKTGVIAAIRQLFNDSESGKRLINERDFHRGFHEAAVAAQRIHIQATFSGLDENDAIAFRDWCGNEDEAKLTFTALNVESRGRFKSQLYGGYARATALETEILDLIHCIYLPPLRDAETKLRDGRQSRLARLLKALCRKELDTARKEGKPHPLEERVGAFNQELSASDDYAIRQANERIGNSLRAALGMQLSQNTLIQFSEVSFSRIVEGLRLLYYPNLAAADATQFRSLEENSLGYNNLLYIASILAELTLEVEEERGEETYLRLLLIEEPEAHLHPQLQIRLLKHLSSVAKEKSIQVIVTTHSTVISSAVSVDEIIHLSNKCTPVAIPLRTCGLPEPSRKFIDRWLDVTKSNLLFSKGSILVEGIAEAMVIPELARRVLAQYGDGENTLEDYGVSVTNLGGIYFKHFMQLFCDVTDESAGENLPVRCAGLTDKDPPQTIKVDVDGGKQVAVEYTPHDDDLRDGENHALAYIAKIGQSQFGRLYAGQYKTFEYDIAMEGANLRMMLSLAADLWPAQEGTVAPELRERAKLAFDDMKSPERAGHAAELLYRIDSTSIGKGIYAQAFAEELEKQEGEFVVPAYIRDAILWACGLEEPPLNDQAD</sequence>
<name>A0ABS5MR55_9PSED</name>
<dbReference type="Gene3D" id="3.40.50.300">
    <property type="entry name" value="P-loop containing nucleotide triphosphate hydrolases"/>
    <property type="match status" value="1"/>
</dbReference>
<feature type="domain" description="OLD protein-like TOPRIM" evidence="2">
    <location>
        <begin position="391"/>
        <end position="471"/>
    </location>
</feature>
<feature type="domain" description="Endonuclease GajA/Old nuclease/RecF-like AAA" evidence="1">
    <location>
        <begin position="150"/>
        <end position="342"/>
    </location>
</feature>
<dbReference type="Pfam" id="PF20469">
    <property type="entry name" value="OLD-like_TOPRIM"/>
    <property type="match status" value="1"/>
</dbReference>
<dbReference type="RefSeq" id="WP_042560289.1">
    <property type="nucleotide sequence ID" value="NZ_JAGYHF010000001.1"/>
</dbReference>
<dbReference type="PANTHER" id="PTHR43581:SF4">
    <property type="entry name" value="ATP_GTP PHOSPHATASE"/>
    <property type="match status" value="1"/>
</dbReference>
<organism evidence="3 4">
    <name type="scientific">Pseudomonas rustica</name>
    <dbReference type="NCBI Taxonomy" id="2827099"/>
    <lineage>
        <taxon>Bacteria</taxon>
        <taxon>Pseudomonadati</taxon>
        <taxon>Pseudomonadota</taxon>
        <taxon>Gammaproteobacteria</taxon>
        <taxon>Pseudomonadales</taxon>
        <taxon>Pseudomonadaceae</taxon>
        <taxon>Pseudomonas</taxon>
    </lineage>
</organism>
<dbReference type="Proteomes" id="UP000676035">
    <property type="component" value="Unassembled WGS sequence"/>
</dbReference>
<dbReference type="InterPro" id="IPR034139">
    <property type="entry name" value="TOPRIM_OLD"/>
</dbReference>
<protein>
    <submittedName>
        <fullName evidence="3">AAA family ATPase</fullName>
    </submittedName>
</protein>
<dbReference type="CDD" id="cd01026">
    <property type="entry name" value="TOPRIM_OLD"/>
    <property type="match status" value="1"/>
</dbReference>
<proteinExistence type="predicted"/>